<dbReference type="SUPFAM" id="SSF57924">
    <property type="entry name" value="Inhibitor of apoptosis (IAP) repeat"/>
    <property type="match status" value="4"/>
</dbReference>
<name>A0A210Q7N0_MIZYE</name>
<dbReference type="CDD" id="cd00022">
    <property type="entry name" value="BIR"/>
    <property type="match status" value="3"/>
</dbReference>
<dbReference type="OrthoDB" id="6128279at2759"/>
<dbReference type="PROSITE" id="PS50143">
    <property type="entry name" value="BIR_REPEAT_2"/>
    <property type="match status" value="4"/>
</dbReference>
<dbReference type="InterPro" id="IPR050784">
    <property type="entry name" value="IAP"/>
</dbReference>
<dbReference type="GO" id="GO:0005737">
    <property type="term" value="C:cytoplasm"/>
    <property type="evidence" value="ECO:0007669"/>
    <property type="project" value="TreeGrafter"/>
</dbReference>
<dbReference type="AlphaFoldDB" id="A0A210Q7N0"/>
<dbReference type="InterPro" id="IPR001370">
    <property type="entry name" value="BIR_rpt"/>
</dbReference>
<dbReference type="STRING" id="6573.A0A210Q7N0"/>
<comment type="caution">
    <text evidence="1">The sequence shown here is derived from an EMBL/GenBank/DDBJ whole genome shotgun (WGS) entry which is preliminary data.</text>
</comment>
<dbReference type="PANTHER" id="PTHR10044:SF139">
    <property type="entry name" value="DEATH-ASSOCIATED INHIBITOR OF APOPTOSIS 2"/>
    <property type="match status" value="1"/>
</dbReference>
<dbReference type="Gene3D" id="1.10.1170.10">
    <property type="entry name" value="Inhibitor Of Apoptosis Protein (2mihbC-IAP-1), Chain A"/>
    <property type="match status" value="4"/>
</dbReference>
<proteinExistence type="predicted"/>
<protein>
    <submittedName>
        <fullName evidence="1">Baculoviral IAP repeat-containing protein 3</fullName>
    </submittedName>
</protein>
<gene>
    <name evidence="1" type="ORF">KP79_PYT06895</name>
</gene>
<dbReference type="SMART" id="SM00238">
    <property type="entry name" value="BIR"/>
    <property type="match status" value="4"/>
</dbReference>
<organism evidence="1 2">
    <name type="scientific">Mizuhopecten yessoensis</name>
    <name type="common">Japanese scallop</name>
    <name type="synonym">Patinopecten yessoensis</name>
    <dbReference type="NCBI Taxonomy" id="6573"/>
    <lineage>
        <taxon>Eukaryota</taxon>
        <taxon>Metazoa</taxon>
        <taxon>Spiralia</taxon>
        <taxon>Lophotrochozoa</taxon>
        <taxon>Mollusca</taxon>
        <taxon>Bivalvia</taxon>
        <taxon>Autobranchia</taxon>
        <taxon>Pteriomorphia</taxon>
        <taxon>Pectinida</taxon>
        <taxon>Pectinoidea</taxon>
        <taxon>Pectinidae</taxon>
        <taxon>Mizuhopecten</taxon>
    </lineage>
</organism>
<dbReference type="EMBL" id="NEDP02004694">
    <property type="protein sequence ID" value="OWF44731.1"/>
    <property type="molecule type" value="Genomic_DNA"/>
</dbReference>
<dbReference type="PANTHER" id="PTHR10044">
    <property type="entry name" value="INHIBITOR OF APOPTOSIS"/>
    <property type="match status" value="1"/>
</dbReference>
<dbReference type="Pfam" id="PF00653">
    <property type="entry name" value="BIR"/>
    <property type="match status" value="4"/>
</dbReference>
<keyword evidence="2" id="KW-1185">Reference proteome</keyword>
<evidence type="ECO:0000313" key="2">
    <source>
        <dbReference type="Proteomes" id="UP000242188"/>
    </source>
</evidence>
<accession>A0A210Q7N0</accession>
<reference evidence="1 2" key="1">
    <citation type="journal article" date="2017" name="Nat. Ecol. Evol.">
        <title>Scallop genome provides insights into evolution of bilaterian karyotype and development.</title>
        <authorList>
            <person name="Wang S."/>
            <person name="Zhang J."/>
            <person name="Jiao W."/>
            <person name="Li J."/>
            <person name="Xun X."/>
            <person name="Sun Y."/>
            <person name="Guo X."/>
            <person name="Huan P."/>
            <person name="Dong B."/>
            <person name="Zhang L."/>
            <person name="Hu X."/>
            <person name="Sun X."/>
            <person name="Wang J."/>
            <person name="Zhao C."/>
            <person name="Wang Y."/>
            <person name="Wang D."/>
            <person name="Huang X."/>
            <person name="Wang R."/>
            <person name="Lv J."/>
            <person name="Li Y."/>
            <person name="Zhang Z."/>
            <person name="Liu B."/>
            <person name="Lu W."/>
            <person name="Hui Y."/>
            <person name="Liang J."/>
            <person name="Zhou Z."/>
            <person name="Hou R."/>
            <person name="Li X."/>
            <person name="Liu Y."/>
            <person name="Li H."/>
            <person name="Ning X."/>
            <person name="Lin Y."/>
            <person name="Zhao L."/>
            <person name="Xing Q."/>
            <person name="Dou J."/>
            <person name="Li Y."/>
            <person name="Mao J."/>
            <person name="Guo H."/>
            <person name="Dou H."/>
            <person name="Li T."/>
            <person name="Mu C."/>
            <person name="Jiang W."/>
            <person name="Fu Q."/>
            <person name="Fu X."/>
            <person name="Miao Y."/>
            <person name="Liu J."/>
            <person name="Yu Q."/>
            <person name="Li R."/>
            <person name="Liao H."/>
            <person name="Li X."/>
            <person name="Kong Y."/>
            <person name="Jiang Z."/>
            <person name="Chourrout D."/>
            <person name="Li R."/>
            <person name="Bao Z."/>
        </authorList>
    </citation>
    <scope>NUCLEOTIDE SEQUENCE [LARGE SCALE GENOMIC DNA]</scope>
    <source>
        <strain evidence="1 2">PY_sf001</strain>
    </source>
</reference>
<evidence type="ECO:0000313" key="1">
    <source>
        <dbReference type="EMBL" id="OWF44731.1"/>
    </source>
</evidence>
<dbReference type="Proteomes" id="UP000242188">
    <property type="component" value="Unassembled WGS sequence"/>
</dbReference>
<dbReference type="GO" id="GO:0005634">
    <property type="term" value="C:nucleus"/>
    <property type="evidence" value="ECO:0007669"/>
    <property type="project" value="TreeGrafter"/>
</dbReference>
<sequence>MSMFHVQYNYNPNVKTHLQLECVSWYILYVPIVVEAYIVQDVDYRYKSFERLSLDICDVNRLVKAGFSCTDHRSPIIECTACGLLLNLTSLQETNPYGYHLRCSPNCEFFQENRLQNGHLTMTNGEDTFARERTNRSLQPSTLFRMEKTDNATSRNNTDGIKANLKREKDRKVPFPNGNPSFEMKGVEQISHFNGNLPSMESQGAQGGATSNTTYSPPHMYLTEQDRIASFQHHLWPKENVHQLPKELAEAGFYYTGKGDEVKCHICDVTVSKWKPSDDPWKKHRSVCQFVTTNGPQNGIQVLYGGGAQSSTDLTNNGSTDPPVWCAVPNNDNMISRKETVRENENIAGARGGEVSCPIRSSRYTEQNARRETYLHWPHRAEVDIDYLVKAGFFYTGEEDIVRCFYCDIGLAEWNPDDDPWVEHARHSPECPYLRDEKGQDYINNIQTQWARVNKLVYPRFTQRGARRRTFENLRWPRDERVQTPEQLAVAGFFYTGVGDYVQCFYCGGGLSCWEPDDDPWLEHAHWFPYCKFVLKMKGRTFIQVSDAANTAGEAPMLQPAAGLTCEDDIHPNGNTTEWTEDEEEIYQHDIPQIGNTTELIEDEEK</sequence>